<dbReference type="InterPro" id="IPR027417">
    <property type="entry name" value="P-loop_NTPase"/>
</dbReference>
<evidence type="ECO:0000256" key="5">
    <source>
        <dbReference type="SAM" id="Phobius"/>
    </source>
</evidence>
<dbReference type="InterPro" id="IPR050905">
    <property type="entry name" value="Plant_NBS-LRR"/>
</dbReference>
<dbReference type="PANTHER" id="PTHR33463">
    <property type="entry name" value="NB-ARC DOMAIN-CONTAINING PROTEIN-RELATED"/>
    <property type="match status" value="1"/>
</dbReference>
<feature type="domain" description="Disease resistance protein At4g27190-like leucine-rich repeats" evidence="7">
    <location>
        <begin position="756"/>
        <end position="851"/>
    </location>
</feature>
<dbReference type="EMBL" id="JASCZI010271907">
    <property type="protein sequence ID" value="MED6217322.1"/>
    <property type="molecule type" value="Genomic_DNA"/>
</dbReference>
<evidence type="ECO:0000256" key="1">
    <source>
        <dbReference type="ARBA" id="ARBA00008894"/>
    </source>
</evidence>
<dbReference type="Gene3D" id="1.10.8.430">
    <property type="entry name" value="Helical domain of apoptotic protease-activating factors"/>
    <property type="match status" value="1"/>
</dbReference>
<feature type="domain" description="Disease resistance protein At4g27190-like leucine-rich repeats" evidence="7">
    <location>
        <begin position="674"/>
        <end position="753"/>
    </location>
</feature>
<dbReference type="Pfam" id="PF00931">
    <property type="entry name" value="NB-ARC"/>
    <property type="match status" value="1"/>
</dbReference>
<name>A0ABU6Z3Y6_9FABA</name>
<keyword evidence="2" id="KW-0547">Nucleotide-binding</keyword>
<keyword evidence="3" id="KW-0611">Plant defense</keyword>
<dbReference type="InterPro" id="IPR002182">
    <property type="entry name" value="NB-ARC"/>
</dbReference>
<feature type="domain" description="Disease resistance protein At4g27190-like leucine-rich repeats" evidence="7">
    <location>
        <begin position="946"/>
        <end position="1040"/>
    </location>
</feature>
<evidence type="ECO:0000259" key="6">
    <source>
        <dbReference type="Pfam" id="PF00931"/>
    </source>
</evidence>
<protein>
    <submittedName>
        <fullName evidence="8">Uncharacterized protein</fullName>
    </submittedName>
</protein>
<reference evidence="8 9" key="1">
    <citation type="journal article" date="2023" name="Plants (Basel)">
        <title>Bridging the Gap: Combining Genomics and Transcriptomics Approaches to Understand Stylosanthes scabra, an Orphan Legume from the Brazilian Caatinga.</title>
        <authorList>
            <person name="Ferreira-Neto J.R.C."/>
            <person name="da Silva M.D."/>
            <person name="Binneck E."/>
            <person name="de Melo N.F."/>
            <person name="da Silva R.H."/>
            <person name="de Melo A.L.T.M."/>
            <person name="Pandolfi V."/>
            <person name="Bustamante F.O."/>
            <person name="Brasileiro-Vidal A.C."/>
            <person name="Benko-Iseppon A.M."/>
        </authorList>
    </citation>
    <scope>NUCLEOTIDE SEQUENCE [LARGE SCALE GENOMIC DNA]</scope>
    <source>
        <tissue evidence="8">Leaves</tissue>
    </source>
</reference>
<evidence type="ECO:0000256" key="3">
    <source>
        <dbReference type="ARBA" id="ARBA00022821"/>
    </source>
</evidence>
<dbReference type="Gene3D" id="3.40.50.300">
    <property type="entry name" value="P-loop containing nucleotide triphosphate hydrolases"/>
    <property type="match status" value="1"/>
</dbReference>
<keyword evidence="5" id="KW-0812">Transmembrane</keyword>
<keyword evidence="9" id="KW-1185">Reference proteome</keyword>
<dbReference type="Gene3D" id="3.80.10.10">
    <property type="entry name" value="Ribonuclease Inhibitor"/>
    <property type="match status" value="4"/>
</dbReference>
<proteinExistence type="inferred from homology"/>
<keyword evidence="5" id="KW-0472">Membrane</keyword>
<feature type="domain" description="Disease resistance protein At4g27190-like leucine-rich repeats" evidence="7">
    <location>
        <begin position="490"/>
        <end position="611"/>
    </location>
</feature>
<comment type="similarity">
    <text evidence="1">Belongs to the disease resistance NB-LRR family.</text>
</comment>
<keyword evidence="5" id="KW-1133">Transmembrane helix</keyword>
<dbReference type="InterPro" id="IPR042197">
    <property type="entry name" value="Apaf_helical"/>
</dbReference>
<dbReference type="InterPro" id="IPR057135">
    <property type="entry name" value="At4g27190-like_LRR"/>
</dbReference>
<gene>
    <name evidence="8" type="ORF">PIB30_016511</name>
</gene>
<evidence type="ECO:0000256" key="2">
    <source>
        <dbReference type="ARBA" id="ARBA00022741"/>
    </source>
</evidence>
<feature type="transmembrane region" description="Helical" evidence="5">
    <location>
        <begin position="1083"/>
        <end position="1105"/>
    </location>
</feature>
<keyword evidence="4" id="KW-0067">ATP-binding</keyword>
<dbReference type="Pfam" id="PF23247">
    <property type="entry name" value="LRR_RPS2"/>
    <property type="match status" value="4"/>
</dbReference>
<evidence type="ECO:0000259" key="7">
    <source>
        <dbReference type="Pfam" id="PF23247"/>
    </source>
</evidence>
<sequence>MEKTILLVLDDIWEALDLKKVGIPSEGEHTGCKILMTSRNLDLLRMMGVRENFRLEVLNDEESWSLFKSKADNLDKEPDKHQIASQLAKRCARLPVIIVTVARSLINQDIHVWKDTLNQLKNVDNEELHDITYSALELSYKRLKGNEMKALFLLCATAAENPLVSDLFYYGMGLGIFNNTDTLEDAKDRLHKMISALKASCLLIEDNTNAQVKMHDVVREVAISIASRDQHMLIKQYGELKDWPTTDFLRRCSQIILHRCQIHKIPEKVDCPKLSIFQLDSNDPSLDITDCLFEGMKNLKVLDLIGLNLPSLPTSIHLLTSLTTLCLKYCVLENMDAIGALKCLEFLIIACSSMIKLPVEIGKLNNLRMLNLSNSGIEVIPANIISSLIRLEELYMGNTSIKWEIMNSDNQSENASLDELRHLSKLRALEVQIQEACMLPRELMFDNLESYKIVIGDVWEWSDIENVSLKTLKLKLVTNIHLEHGIKRLIKRSEILYLDEVEGIWNVLYQLNRDGFPQLKHLYIQNNAIIKHIIDFTERTHVPTAFPNLEKLVIQNLSKMEKICHGTLAVGSFAKLQIIKVENCDKVKYLLSVSMVKGMSQLSELQISECNSMEKVVIEDEDGIDEETDETIEFLSLHSLTLQHLHALDSFFSHESTSSSHVSLFNNEVSFPNLDTLKLSSVNLNKIWEDNRHSFNKLTNLIVDNCDGLKYLFSPTMVKSFPNLTKLEISECHQMGEIIAEDTDNNIVTQEEKAYSDLETLMVAECFSVEEIFQLSSDENCSTEQTQLKLITLERLPKLKQTWSRDPNGALGFCNLEEIHIKSCDNLEFVFPCSVATSCSLLKELAIKFCGKMKEIVSLKEEPAFSSISFEFNHLSTLLLWYLVKLKGFYAGNHTLSCPSLRKLDVTGCVKLNLYRTLSTTQQHLVAAQVIPNLEHLRIYEKDATKKLVAQDIGLLFNKISFLARSLAKLTVMKVKECESLEELISKEGEEITNDIVFFSLQTLVLDCLPRLGRFCSQKCFLRFLLLEDVVVTECARMKYFSEGDKISTPKLRKVKTAENNSKEFYWKGDLNGTIKYMFEHKVFFILLTGIALFFLIGCKIANFAV</sequence>
<dbReference type="SUPFAM" id="SSF52540">
    <property type="entry name" value="P-loop containing nucleoside triphosphate hydrolases"/>
    <property type="match status" value="1"/>
</dbReference>
<evidence type="ECO:0000313" key="9">
    <source>
        <dbReference type="Proteomes" id="UP001341840"/>
    </source>
</evidence>
<accession>A0ABU6Z3Y6</accession>
<comment type="caution">
    <text evidence="8">The sequence shown here is derived from an EMBL/GenBank/DDBJ whole genome shotgun (WGS) entry which is preliminary data.</text>
</comment>
<dbReference type="PANTHER" id="PTHR33463:SF198">
    <property type="entry name" value="RPP4C3"/>
    <property type="match status" value="1"/>
</dbReference>
<dbReference type="SUPFAM" id="SSF52047">
    <property type="entry name" value="RNI-like"/>
    <property type="match status" value="1"/>
</dbReference>
<dbReference type="SUPFAM" id="SSF52058">
    <property type="entry name" value="L domain-like"/>
    <property type="match status" value="1"/>
</dbReference>
<evidence type="ECO:0000313" key="8">
    <source>
        <dbReference type="EMBL" id="MED6217322.1"/>
    </source>
</evidence>
<dbReference type="InterPro" id="IPR032675">
    <property type="entry name" value="LRR_dom_sf"/>
</dbReference>
<dbReference type="Proteomes" id="UP001341840">
    <property type="component" value="Unassembled WGS sequence"/>
</dbReference>
<evidence type="ECO:0000256" key="4">
    <source>
        <dbReference type="ARBA" id="ARBA00022840"/>
    </source>
</evidence>
<organism evidence="8 9">
    <name type="scientific">Stylosanthes scabra</name>
    <dbReference type="NCBI Taxonomy" id="79078"/>
    <lineage>
        <taxon>Eukaryota</taxon>
        <taxon>Viridiplantae</taxon>
        <taxon>Streptophyta</taxon>
        <taxon>Embryophyta</taxon>
        <taxon>Tracheophyta</taxon>
        <taxon>Spermatophyta</taxon>
        <taxon>Magnoliopsida</taxon>
        <taxon>eudicotyledons</taxon>
        <taxon>Gunneridae</taxon>
        <taxon>Pentapetalae</taxon>
        <taxon>rosids</taxon>
        <taxon>fabids</taxon>
        <taxon>Fabales</taxon>
        <taxon>Fabaceae</taxon>
        <taxon>Papilionoideae</taxon>
        <taxon>50 kb inversion clade</taxon>
        <taxon>dalbergioids sensu lato</taxon>
        <taxon>Dalbergieae</taxon>
        <taxon>Pterocarpus clade</taxon>
        <taxon>Stylosanthes</taxon>
    </lineage>
</organism>
<feature type="domain" description="NB-ARC" evidence="6">
    <location>
        <begin position="2"/>
        <end position="71"/>
    </location>
</feature>